<reference evidence="21 22" key="1">
    <citation type="submission" date="2018-08" db="EMBL/GenBank/DDBJ databases">
        <title>A genome reference for cultivated species of the human gut microbiota.</title>
        <authorList>
            <person name="Zou Y."/>
            <person name="Xue W."/>
            <person name="Luo G."/>
        </authorList>
    </citation>
    <scope>NUCLEOTIDE SEQUENCE [LARGE SCALE GENOMIC DNA]</scope>
    <source>
        <strain evidence="21 22">AM30-5LB</strain>
    </source>
</reference>
<dbReference type="GO" id="GO:0004412">
    <property type="term" value="F:homoserine dehydrogenase activity"/>
    <property type="evidence" value="ECO:0007669"/>
    <property type="project" value="UniProtKB-EC"/>
</dbReference>
<comment type="cofactor">
    <cofactor evidence="1">
        <name>a metal cation</name>
        <dbReference type="ChEBI" id="CHEBI:25213"/>
    </cofactor>
</comment>
<evidence type="ECO:0000256" key="15">
    <source>
        <dbReference type="PIRSR" id="PIRSR000098-1"/>
    </source>
</evidence>
<feature type="binding site" evidence="16">
    <location>
        <position position="194"/>
    </location>
    <ligand>
        <name>L-homoserine</name>
        <dbReference type="ChEBI" id="CHEBI:57476"/>
    </ligand>
</feature>
<comment type="catalytic activity">
    <reaction evidence="14">
        <text>L-homoserine + NAD(+) = L-aspartate 4-semialdehyde + NADH + H(+)</text>
        <dbReference type="Rhea" id="RHEA:15757"/>
        <dbReference type="ChEBI" id="CHEBI:15378"/>
        <dbReference type="ChEBI" id="CHEBI:57476"/>
        <dbReference type="ChEBI" id="CHEBI:57540"/>
        <dbReference type="ChEBI" id="CHEBI:57945"/>
        <dbReference type="ChEBI" id="CHEBI:537519"/>
        <dbReference type="EC" id="1.1.1.3"/>
    </reaction>
    <physiologicalReaction direction="right-to-left" evidence="14">
        <dbReference type="Rhea" id="RHEA:15759"/>
    </physiologicalReaction>
</comment>
<comment type="pathway">
    <text evidence="2 17">Amino-acid biosynthesis; L-threonine biosynthesis; L-threonine from L-aspartate: step 3/5.</text>
</comment>
<feature type="domain" description="Aspartate/homoserine dehydrogenase NAD-binding" evidence="20">
    <location>
        <begin position="14"/>
        <end position="132"/>
    </location>
</feature>
<dbReference type="NCBIfam" id="NF004976">
    <property type="entry name" value="PRK06349.1"/>
    <property type="match status" value="1"/>
</dbReference>
<protein>
    <recommendedName>
        <fullName evidence="6 17">Homoserine dehydrogenase</fullName>
        <ecNumber evidence="5 17">1.1.1.3</ecNumber>
    </recommendedName>
</protein>
<dbReference type="FunFam" id="3.30.360.10:FF:000005">
    <property type="entry name" value="Homoserine dehydrogenase"/>
    <property type="match status" value="1"/>
</dbReference>
<dbReference type="UniPathway" id="UPA00050">
    <property type="reaction ID" value="UER00063"/>
</dbReference>
<dbReference type="GO" id="GO:0050661">
    <property type="term" value="F:NADP binding"/>
    <property type="evidence" value="ECO:0007669"/>
    <property type="project" value="InterPro"/>
</dbReference>
<dbReference type="InterPro" id="IPR019811">
    <property type="entry name" value="HDH_CS"/>
</dbReference>
<dbReference type="SUPFAM" id="SSF51735">
    <property type="entry name" value="NAD(P)-binding Rossmann-fold domains"/>
    <property type="match status" value="1"/>
</dbReference>
<evidence type="ECO:0000259" key="19">
    <source>
        <dbReference type="Pfam" id="PF00742"/>
    </source>
</evidence>
<evidence type="ECO:0000313" key="21">
    <source>
        <dbReference type="EMBL" id="RHD56091.1"/>
    </source>
</evidence>
<dbReference type="Pfam" id="PF03447">
    <property type="entry name" value="NAD_binding_3"/>
    <property type="match status" value="1"/>
</dbReference>
<feature type="domain" description="Homoserine dehydrogenase catalytic" evidence="19">
    <location>
        <begin position="141"/>
        <end position="319"/>
    </location>
</feature>
<evidence type="ECO:0000256" key="18">
    <source>
        <dbReference type="RuleBase" id="RU004171"/>
    </source>
</evidence>
<evidence type="ECO:0000256" key="3">
    <source>
        <dbReference type="ARBA" id="ARBA00005062"/>
    </source>
</evidence>
<evidence type="ECO:0000256" key="14">
    <source>
        <dbReference type="ARBA" id="ARBA00049031"/>
    </source>
</evidence>
<dbReference type="AlphaFoldDB" id="A0A414FX95"/>
<proteinExistence type="inferred from homology"/>
<comment type="pathway">
    <text evidence="3 17">Amino-acid biosynthesis; L-methionine biosynthesis via de novo pathway; L-homoserine from L-aspartate: step 3/3.</text>
</comment>
<dbReference type="InterPro" id="IPR036291">
    <property type="entry name" value="NAD(P)-bd_dom_sf"/>
</dbReference>
<dbReference type="UniPathway" id="UPA00051">
    <property type="reaction ID" value="UER00465"/>
</dbReference>
<accession>A0A414FX95</accession>
<feature type="active site" description="Proton donor" evidence="15">
    <location>
        <position position="209"/>
    </location>
</feature>
<evidence type="ECO:0000256" key="13">
    <source>
        <dbReference type="ARBA" id="ARBA00048841"/>
    </source>
</evidence>
<evidence type="ECO:0000259" key="20">
    <source>
        <dbReference type="Pfam" id="PF03447"/>
    </source>
</evidence>
<evidence type="ECO:0000256" key="5">
    <source>
        <dbReference type="ARBA" id="ARBA00013213"/>
    </source>
</evidence>
<feature type="binding site" evidence="16">
    <location>
        <position position="109"/>
    </location>
    <ligand>
        <name>NADPH</name>
        <dbReference type="ChEBI" id="CHEBI:57783"/>
    </ligand>
</feature>
<gene>
    <name evidence="21" type="ORF">DW787_05270</name>
</gene>
<organism evidence="21 22">
    <name type="scientific">Collinsella intestinalis</name>
    <dbReference type="NCBI Taxonomy" id="147207"/>
    <lineage>
        <taxon>Bacteria</taxon>
        <taxon>Bacillati</taxon>
        <taxon>Actinomycetota</taxon>
        <taxon>Coriobacteriia</taxon>
        <taxon>Coriobacteriales</taxon>
        <taxon>Coriobacteriaceae</taxon>
        <taxon>Collinsella</taxon>
    </lineage>
</organism>
<keyword evidence="8 17" id="KW-0791">Threonine biosynthesis</keyword>
<dbReference type="EC" id="1.1.1.3" evidence="5 17"/>
<keyword evidence="16 17" id="KW-0521">NADP</keyword>
<dbReference type="InterPro" id="IPR016204">
    <property type="entry name" value="HDH"/>
</dbReference>
<evidence type="ECO:0000256" key="2">
    <source>
        <dbReference type="ARBA" id="ARBA00005056"/>
    </source>
</evidence>
<dbReference type="InterPro" id="IPR005106">
    <property type="entry name" value="Asp/hSer_DH_NAD-bd"/>
</dbReference>
<comment type="similarity">
    <text evidence="4 18">Belongs to the homoserine dehydrogenase family.</text>
</comment>
<feature type="binding site" evidence="16">
    <location>
        <begin position="13"/>
        <end position="20"/>
    </location>
    <ligand>
        <name>NADP(+)</name>
        <dbReference type="ChEBI" id="CHEBI:58349"/>
    </ligand>
</feature>
<dbReference type="InterPro" id="IPR001342">
    <property type="entry name" value="HDH_cat"/>
</dbReference>
<dbReference type="Gene3D" id="3.30.70.260">
    <property type="match status" value="1"/>
</dbReference>
<name>A0A414FX95_9ACTN</name>
<dbReference type="Pfam" id="PF00742">
    <property type="entry name" value="Homoserine_dh"/>
    <property type="match status" value="1"/>
</dbReference>
<dbReference type="SUPFAM" id="SSF55347">
    <property type="entry name" value="Glyceraldehyde-3-phosphate dehydrogenase-like, C-terminal domain"/>
    <property type="match status" value="1"/>
</dbReference>
<evidence type="ECO:0000256" key="9">
    <source>
        <dbReference type="ARBA" id="ARBA00023002"/>
    </source>
</evidence>
<evidence type="ECO:0000256" key="10">
    <source>
        <dbReference type="ARBA" id="ARBA00023053"/>
    </source>
</evidence>
<evidence type="ECO:0000256" key="4">
    <source>
        <dbReference type="ARBA" id="ARBA00006753"/>
    </source>
</evidence>
<evidence type="ECO:0000313" key="22">
    <source>
        <dbReference type="Proteomes" id="UP000286050"/>
    </source>
</evidence>
<sequence>MQPSTRTVNVGIIGLGTVGGGVYRLITTHAERYRKNLGIDLRIARVCNRSEKRAHELGIDPELFTSDWHDVVSDPSIDIVVEVIGGEHPATEIFEQSFAAGKHVVTANKALLGRHMEKLAAAARAAGVQLRCEASCGGGIPIVNTLEHDLSGNEIITVAGIVNGTTNYILSRMAEEGLGYEEVLADAQRLGYAEADPTADVDGLDAASKIAILSSIGFATRITTDDVHAQGIRAISAQDIEVARKLGYAIKMLAIGRRTDSGIDVRVHPAMIPASHPLAGVSGAMNAVYVVGDAVGETMFYGAGAGAFPTASAVVGDVLALAEPLSVGTSPLPEPEPFKRELAIRDIRDLSTRYYVRIVPGDTGDAQVRAEEVLTEHGIATEQVMELEDGSFALVTGAVCEGAMTNALAEMAHGEGAVREVANAIRIEDMAAWTEGVEAN</sequence>
<dbReference type="PANTHER" id="PTHR43331:SF1">
    <property type="entry name" value="HOMOSERINE DEHYDROGENASE"/>
    <property type="match status" value="1"/>
</dbReference>
<dbReference type="GO" id="GO:0009088">
    <property type="term" value="P:threonine biosynthetic process"/>
    <property type="evidence" value="ECO:0007669"/>
    <property type="project" value="UniProtKB-UniPathway"/>
</dbReference>
<evidence type="ECO:0000256" key="1">
    <source>
        <dbReference type="ARBA" id="ARBA00001920"/>
    </source>
</evidence>
<evidence type="ECO:0000256" key="17">
    <source>
        <dbReference type="RuleBase" id="RU000579"/>
    </source>
</evidence>
<dbReference type="Proteomes" id="UP000286050">
    <property type="component" value="Unassembled WGS sequence"/>
</dbReference>
<evidence type="ECO:0000256" key="16">
    <source>
        <dbReference type="PIRSR" id="PIRSR000098-2"/>
    </source>
</evidence>
<comment type="caution">
    <text evidence="21">The sequence shown here is derived from an EMBL/GenBank/DDBJ whole genome shotgun (WGS) entry which is preliminary data.</text>
</comment>
<comment type="catalytic activity">
    <reaction evidence="13">
        <text>L-homoserine + NADP(+) = L-aspartate 4-semialdehyde + NADPH + H(+)</text>
        <dbReference type="Rhea" id="RHEA:15761"/>
        <dbReference type="ChEBI" id="CHEBI:15378"/>
        <dbReference type="ChEBI" id="CHEBI:57476"/>
        <dbReference type="ChEBI" id="CHEBI:57783"/>
        <dbReference type="ChEBI" id="CHEBI:58349"/>
        <dbReference type="ChEBI" id="CHEBI:537519"/>
        <dbReference type="EC" id="1.1.1.3"/>
    </reaction>
    <physiologicalReaction direction="right-to-left" evidence="13">
        <dbReference type="Rhea" id="RHEA:15763"/>
    </physiologicalReaction>
</comment>
<dbReference type="RefSeq" id="WP_118271940.1">
    <property type="nucleotide sequence ID" value="NZ_JAQECN010000015.1"/>
</dbReference>
<evidence type="ECO:0000256" key="7">
    <source>
        <dbReference type="ARBA" id="ARBA00022605"/>
    </source>
</evidence>
<dbReference type="Gene3D" id="3.30.360.10">
    <property type="entry name" value="Dihydrodipicolinate Reductase, domain 2"/>
    <property type="match status" value="1"/>
</dbReference>
<evidence type="ECO:0000256" key="6">
    <source>
        <dbReference type="ARBA" id="ARBA00013376"/>
    </source>
</evidence>
<dbReference type="PROSITE" id="PS01042">
    <property type="entry name" value="HOMOSER_DHGENASE"/>
    <property type="match status" value="1"/>
</dbReference>
<dbReference type="Gene3D" id="3.40.50.720">
    <property type="entry name" value="NAD(P)-binding Rossmann-like Domain"/>
    <property type="match status" value="1"/>
</dbReference>
<dbReference type="PANTHER" id="PTHR43331">
    <property type="entry name" value="HOMOSERINE DEHYDROGENASE"/>
    <property type="match status" value="1"/>
</dbReference>
<evidence type="ECO:0000256" key="12">
    <source>
        <dbReference type="ARBA" id="ARBA00044930"/>
    </source>
</evidence>
<evidence type="ECO:0000256" key="11">
    <source>
        <dbReference type="ARBA" id="ARBA00023167"/>
    </source>
</evidence>
<evidence type="ECO:0000256" key="8">
    <source>
        <dbReference type="ARBA" id="ARBA00022697"/>
    </source>
</evidence>
<keyword evidence="10" id="KW-0915">Sodium</keyword>
<keyword evidence="9 17" id="KW-0560">Oxidoreductase</keyword>
<dbReference type="PIRSF" id="PIRSF000098">
    <property type="entry name" value="Homoser_dehydrog"/>
    <property type="match status" value="1"/>
</dbReference>
<keyword evidence="11 17" id="KW-0486">Methionine biosynthesis</keyword>
<keyword evidence="7 17" id="KW-0028">Amino-acid biosynthesis</keyword>
<comment type="function">
    <text evidence="12">Catalyzes the conversion of L-aspartate-beta-semialdehyde (L-Asa) to L-homoserine (L-Hse), the third step in the biosynthesis of threonine and methionine from aspartate.</text>
</comment>
<dbReference type="GO" id="GO:0009086">
    <property type="term" value="P:methionine biosynthetic process"/>
    <property type="evidence" value="ECO:0007669"/>
    <property type="project" value="UniProtKB-KW"/>
</dbReference>
<dbReference type="EMBL" id="QSJI01000003">
    <property type="protein sequence ID" value="RHD56091.1"/>
    <property type="molecule type" value="Genomic_DNA"/>
</dbReference>